<keyword evidence="2" id="KW-1185">Reference proteome</keyword>
<dbReference type="AlphaFoldDB" id="D6XUU2"/>
<accession>D6XUU2</accession>
<dbReference type="PANTHER" id="PTHR17985">
    <property type="entry name" value="SER/THR-RICH PROTEIN T10 IN DGCR REGION"/>
    <property type="match status" value="1"/>
</dbReference>
<dbReference type="Proteomes" id="UP000000271">
    <property type="component" value="Chromosome"/>
</dbReference>
<dbReference type="InterPro" id="IPR008551">
    <property type="entry name" value="TANGO2"/>
</dbReference>
<name>D6XUU2_BACIE</name>
<dbReference type="EMBL" id="CP001791">
    <property type="protein sequence ID" value="ADH99578.1"/>
    <property type="molecule type" value="Genomic_DNA"/>
</dbReference>
<reference evidence="1" key="1">
    <citation type="submission" date="2009-10" db="EMBL/GenBank/DDBJ databases">
        <title>Complete sequence of Bacillus selenitireducens MLS10.</title>
        <authorList>
            <consortium name="US DOE Joint Genome Institute"/>
            <person name="Lucas S."/>
            <person name="Copeland A."/>
            <person name="Lapidus A."/>
            <person name="Glavina del Rio T."/>
            <person name="Dalin E."/>
            <person name="Tice H."/>
            <person name="Bruce D."/>
            <person name="Goodwin L."/>
            <person name="Pitluck S."/>
            <person name="Sims D."/>
            <person name="Brettin T."/>
            <person name="Detter J.C."/>
            <person name="Han C."/>
            <person name="Larimer F."/>
            <person name="Land M."/>
            <person name="Hauser L."/>
            <person name="Kyrpides N."/>
            <person name="Ovchinnikova G."/>
            <person name="Stolz J."/>
        </authorList>
    </citation>
    <scope>NUCLEOTIDE SEQUENCE [LARGE SCALE GENOMIC DNA]</scope>
    <source>
        <strain evidence="1">MLS10</strain>
    </source>
</reference>
<dbReference type="Pfam" id="PF05742">
    <property type="entry name" value="TANGO2"/>
    <property type="match status" value="1"/>
</dbReference>
<evidence type="ECO:0008006" key="3">
    <source>
        <dbReference type="Google" id="ProtNLM"/>
    </source>
</evidence>
<evidence type="ECO:0000313" key="2">
    <source>
        <dbReference type="Proteomes" id="UP000000271"/>
    </source>
</evidence>
<gene>
    <name evidence="1" type="ordered locus">Bsel_2074</name>
</gene>
<dbReference type="eggNOG" id="COG3332">
    <property type="taxonomic scope" value="Bacteria"/>
</dbReference>
<proteinExistence type="predicted"/>
<organism evidence="1 2">
    <name type="scientific">Bacillus selenitireducens (strain ATCC 700615 / DSM 15326 / MLS10)</name>
    <dbReference type="NCBI Taxonomy" id="439292"/>
    <lineage>
        <taxon>Bacteria</taxon>
        <taxon>Bacillati</taxon>
        <taxon>Bacillota</taxon>
        <taxon>Bacilli</taxon>
        <taxon>Bacillales</taxon>
        <taxon>Bacillaceae</taxon>
        <taxon>Salisediminibacterium</taxon>
    </lineage>
</organism>
<dbReference type="KEGG" id="bse:Bsel_2074"/>
<evidence type="ECO:0000313" key="1">
    <source>
        <dbReference type="EMBL" id="ADH99578.1"/>
    </source>
</evidence>
<dbReference type="STRING" id="439292.Bsel_2074"/>
<dbReference type="PANTHER" id="PTHR17985:SF8">
    <property type="entry name" value="TRANSPORT AND GOLGI ORGANIZATION PROTEIN 2 HOMOLOG"/>
    <property type="match status" value="1"/>
</dbReference>
<protein>
    <recommendedName>
        <fullName evidence="3">NRDE family protein</fullName>
    </recommendedName>
</protein>
<dbReference type="HOGENOM" id="CLU_047037_1_1_9"/>
<sequence>MCLIGLSMKQSEHYPFIMWANRDEFYARPSKELHYRDGHPRFIGGKDLKKGGSWFGFDPDTGDVAVVTNIRKGLSENKDARSRGELIDRFFMEGTGQMHVKDKHEYNGFNLIFGNVYDGLYYLSSNQDHAISLQDGIHGLSNGSMNESWPKTDRIKNDLRKASDIDSENDMIRAGLSALQNTEEALEQDLPQTGISLELEKKLSPVRIKMEEYGTVCSTILLIDKFDRVTLLEHRYTDGKLISYHWPVRP</sequence>